<dbReference type="Gene3D" id="3.30.70.100">
    <property type="match status" value="1"/>
</dbReference>
<protein>
    <submittedName>
        <fullName evidence="2">DUF1330 domain-containing protein</fullName>
    </submittedName>
</protein>
<gene>
    <name evidence="2" type="ORF">NDR86_25020</name>
</gene>
<reference evidence="2" key="1">
    <citation type="submission" date="2022-06" db="EMBL/GenBank/DDBJ databases">
        <title>Novel species in genus nocardia.</title>
        <authorList>
            <person name="Li F."/>
        </authorList>
    </citation>
    <scope>NUCLEOTIDE SEQUENCE</scope>
    <source>
        <strain evidence="2">CDC141</strain>
    </source>
</reference>
<name>A0A9X2J063_9NOCA</name>
<feature type="domain" description="DUF1330" evidence="1">
    <location>
        <begin position="2"/>
        <end position="95"/>
    </location>
</feature>
<comment type="caution">
    <text evidence="2">The sequence shown here is derived from an EMBL/GenBank/DDBJ whole genome shotgun (WGS) entry which is preliminary data.</text>
</comment>
<accession>A0A9X2J063</accession>
<dbReference type="Proteomes" id="UP001139157">
    <property type="component" value="Unassembled WGS sequence"/>
</dbReference>
<evidence type="ECO:0000313" key="2">
    <source>
        <dbReference type="EMBL" id="MCM6776755.1"/>
    </source>
</evidence>
<dbReference type="InterPro" id="IPR011008">
    <property type="entry name" value="Dimeric_a/b-barrel"/>
</dbReference>
<proteinExistence type="predicted"/>
<dbReference type="InterPro" id="IPR010753">
    <property type="entry name" value="DUF1330"/>
</dbReference>
<dbReference type="PANTHER" id="PTHR41521:SF4">
    <property type="entry name" value="BLR0684 PROTEIN"/>
    <property type="match status" value="1"/>
</dbReference>
<evidence type="ECO:0000259" key="1">
    <source>
        <dbReference type="Pfam" id="PF07045"/>
    </source>
</evidence>
<dbReference type="Pfam" id="PF07045">
    <property type="entry name" value="DUF1330"/>
    <property type="match status" value="1"/>
</dbReference>
<dbReference type="SUPFAM" id="SSF54909">
    <property type="entry name" value="Dimeric alpha+beta barrel"/>
    <property type="match status" value="1"/>
</dbReference>
<dbReference type="PANTHER" id="PTHR41521">
    <property type="match status" value="1"/>
</dbReference>
<keyword evidence="3" id="KW-1185">Reference proteome</keyword>
<dbReference type="EMBL" id="JAMRXG010000011">
    <property type="protein sequence ID" value="MCM6776755.1"/>
    <property type="molecule type" value="Genomic_DNA"/>
</dbReference>
<dbReference type="AlphaFoldDB" id="A0A9X2J063"/>
<sequence>MSVYVVVDAVVLDGERAGEYRRLAEATIERHGGRYLVQGVEPQAVEGQWPADRSMTVVEFPDRTSVERWYSSAEYQRAVRVRDGAIDVRLLFVKGERAA</sequence>
<dbReference type="RefSeq" id="WP_251915096.1">
    <property type="nucleotide sequence ID" value="NZ_JAMRXG010000011.1"/>
</dbReference>
<evidence type="ECO:0000313" key="3">
    <source>
        <dbReference type="Proteomes" id="UP001139157"/>
    </source>
</evidence>
<organism evidence="2 3">
    <name type="scientific">Nocardia pulmonis</name>
    <dbReference type="NCBI Taxonomy" id="2951408"/>
    <lineage>
        <taxon>Bacteria</taxon>
        <taxon>Bacillati</taxon>
        <taxon>Actinomycetota</taxon>
        <taxon>Actinomycetes</taxon>
        <taxon>Mycobacteriales</taxon>
        <taxon>Nocardiaceae</taxon>
        <taxon>Nocardia</taxon>
    </lineage>
</organism>